<evidence type="ECO:0000313" key="4">
    <source>
        <dbReference type="Proteomes" id="UP000515909"/>
    </source>
</evidence>
<dbReference type="InterPro" id="IPR045197">
    <property type="entry name" value="NUP210-like"/>
</dbReference>
<dbReference type="SMART" id="SM00635">
    <property type="entry name" value="BID_2"/>
    <property type="match status" value="11"/>
</dbReference>
<dbReference type="RefSeq" id="WP_187036865.1">
    <property type="nucleotide sequence ID" value="NZ_CP060286.1"/>
</dbReference>
<dbReference type="PANTHER" id="PTHR23019">
    <property type="entry name" value="NUCLEAR PORE MEMBRANE GLYCOPROTEIN GP210-RELATED"/>
    <property type="match status" value="1"/>
</dbReference>
<dbReference type="Proteomes" id="UP000515909">
    <property type="component" value="Chromosome"/>
</dbReference>
<feature type="compositionally biased region" description="Polar residues" evidence="1">
    <location>
        <begin position="94"/>
        <end position="103"/>
    </location>
</feature>
<dbReference type="PROSITE" id="PS50835">
    <property type="entry name" value="IG_LIKE"/>
    <property type="match status" value="1"/>
</dbReference>
<feature type="compositionally biased region" description="Low complexity" evidence="1">
    <location>
        <begin position="131"/>
        <end position="154"/>
    </location>
</feature>
<dbReference type="EMBL" id="CP060286">
    <property type="protein sequence ID" value="QNK41550.1"/>
    <property type="molecule type" value="Genomic_DNA"/>
</dbReference>
<feature type="domain" description="Ig-like" evidence="2">
    <location>
        <begin position="1018"/>
        <end position="1093"/>
    </location>
</feature>
<gene>
    <name evidence="3" type="ORF">HCR03_04610</name>
</gene>
<protein>
    <submittedName>
        <fullName evidence="3">Ig-like domain-containing protein</fullName>
    </submittedName>
</protein>
<dbReference type="InterPro" id="IPR003343">
    <property type="entry name" value="Big_2"/>
</dbReference>
<dbReference type="InterPro" id="IPR008964">
    <property type="entry name" value="Invasin/intimin_cell_adhesion"/>
</dbReference>
<evidence type="ECO:0000256" key="1">
    <source>
        <dbReference type="SAM" id="MobiDB-lite"/>
    </source>
</evidence>
<evidence type="ECO:0000313" key="3">
    <source>
        <dbReference type="EMBL" id="QNK41550.1"/>
    </source>
</evidence>
<dbReference type="PANTHER" id="PTHR23019:SF0">
    <property type="entry name" value="NUCLEAR PORE MEMBRANE GLYCOPROTEIN 210"/>
    <property type="match status" value="1"/>
</dbReference>
<organism evidence="3 4">
    <name type="scientific">Caproicibacter fermentans</name>
    <dbReference type="NCBI Taxonomy" id="2576756"/>
    <lineage>
        <taxon>Bacteria</taxon>
        <taxon>Bacillati</taxon>
        <taxon>Bacillota</taxon>
        <taxon>Clostridia</taxon>
        <taxon>Eubacteriales</taxon>
        <taxon>Acutalibacteraceae</taxon>
        <taxon>Caproicibacter</taxon>
    </lineage>
</organism>
<dbReference type="InterPro" id="IPR007110">
    <property type="entry name" value="Ig-like_dom"/>
</dbReference>
<sequence>MKKLRNHILILCGLLIFGIVFLSLTVNAASSVLPWLSPGGTSKPSSESAAKDTLFSGGTISAQYDEDAGSVYIAPIGTFPGIGSSSGSPGTADGTGTVSIDGGNTSGSSAIKAGTSQAVISIQPVSVTDSASDAKSSASSAAPASSGSDSLDPSGQTPTNSSDSDPSSSSPGRSSDDSDGSSHHHRSVSITGVGLDHSDLKLVKGASTALAATITPSNTTQSKTIVWSSSDKSVATVDGSGKVTAVEGGTVTVTATTSNGKTAVCKVTVSVPTQGIKLNHSELSLIKSTTSAALVATVTPNDASDQTVTWLSSDESVATVDGSGKVTAVEGGTATVTATASNGKAAACKVTVSVPATKVTLSLSDVPVERGKTIALVATLDPPDSTDKVLWATSDNAIATVDDSGQVTGISAGNATITASVGDGAISVSCQVTTVVSISELDLSDTELSLKKGEGHNLTAQVLPEDTTEDKTVTWSSSDKTVATVDSSGKITAVEGGTAIVTAQTGKHSAQCTVTVTVPVTGISFNQTTLVLPVNTTSSAVEVTISPDDATDKAVSWTSSDPSVVTVDNAGQITAVSAGTATITATSNDGVFTANCTVTVVVPVTGISLNKTALSLIKGNANALTATITPEDATDKAVAWTSSNPSVAVVDSNGKVTATGGGTATITAKTNDGGFAASCTVTVKVPVTGITLDKNSLTLARGKTGKLIPTIAPDDATDKAVSWTSSDPSVVTVDNAGQITAVSAGTVTVTATSHDGGFTANCTVTVVVPVTGISLDKATLSLIKGNAATLTATITPEDATNKAVAWTSSNPSVAAVDSNGKVTATGGGTATITVTAKDGGFAASCTVTVKVPVTGITLNQSNLTLIRGKTRDLIPTISPADATDKAIVWSTSNSSVVTVDNAGRITAISAGTAIITATTHNGGFTSQCTVTVVVPVTGISLDKATLSLIKGNAATLTATITPEDATNKAVAWTSSNPSVAAVDSSGKVTAVGGGTATITVTAKDGGFAASCTVTVKVPVTGITLNHTSTTIAPGEFETLTATITPVDASNKNVTWSSSNPSVATVDEYGKVTSIGFGTTTITATTRDGNYTCQCAVTVPITWTPETYHSGFSSVHVHQDDPDKSIYYIFESHNSHEHVGVTYTFNTPISISSGDKIEVAVPISSYPQYRWYRTSINNDTDYKIAFTDQHNSNKVYTFSADTVLSSVNLDVETEISIHNEGYARVYLYTHGRKILLNASGTESP</sequence>
<dbReference type="SUPFAM" id="SSF49373">
    <property type="entry name" value="Invasin/intimin cell-adhesion fragments"/>
    <property type="match status" value="11"/>
</dbReference>
<feature type="region of interest" description="Disordered" evidence="1">
    <location>
        <begin position="131"/>
        <end position="192"/>
    </location>
</feature>
<dbReference type="KEGG" id="cfem:HCR03_04610"/>
<accession>A0A7G8TD59</accession>
<evidence type="ECO:0000259" key="2">
    <source>
        <dbReference type="PROSITE" id="PS50835"/>
    </source>
</evidence>
<feature type="region of interest" description="Disordered" evidence="1">
    <location>
        <begin position="84"/>
        <end position="103"/>
    </location>
</feature>
<dbReference type="Gene3D" id="2.60.40.1080">
    <property type="match status" value="11"/>
</dbReference>
<name>A0A7G8TD59_9FIRM</name>
<proteinExistence type="predicted"/>
<feature type="compositionally biased region" description="Low complexity" evidence="1">
    <location>
        <begin position="161"/>
        <end position="173"/>
    </location>
</feature>
<dbReference type="Pfam" id="PF02368">
    <property type="entry name" value="Big_2"/>
    <property type="match status" value="11"/>
</dbReference>
<dbReference type="AlphaFoldDB" id="A0A7G8TD59"/>
<reference evidence="3 4" key="1">
    <citation type="submission" date="2020-08" db="EMBL/GenBank/DDBJ databases">
        <title>The isolate Caproiciproducens sp. 7D4C2 produces n-caproate at mildly acidic conditions from hexoses: genome and rBOX comparison with related strains and chain-elongating bacteria.</title>
        <authorList>
            <person name="Esquivel-Elizondo S."/>
            <person name="Bagci C."/>
            <person name="Temovska M."/>
            <person name="Jeon B.S."/>
            <person name="Bessarab I."/>
            <person name="Williams R.B.H."/>
            <person name="Huson D.H."/>
            <person name="Angenent L.T."/>
        </authorList>
    </citation>
    <scope>NUCLEOTIDE SEQUENCE [LARGE SCALE GENOMIC DNA]</scope>
    <source>
        <strain evidence="3 4">7D4C2</strain>
    </source>
</reference>